<reference evidence="2 3" key="1">
    <citation type="submission" date="2019-04" db="EMBL/GenBank/DDBJ databases">
        <authorList>
            <consortium name="Pathogen Informatics"/>
        </authorList>
    </citation>
    <scope>NUCLEOTIDE SEQUENCE [LARGE SCALE GENOMIC DNA]</scope>
    <source>
        <strain evidence="2 3">NCTC9239</strain>
    </source>
</reference>
<gene>
    <name evidence="1" type="ORF">NCTC9239_02574</name>
    <name evidence="2" type="ORF">NCTC9239_03059</name>
</gene>
<dbReference type="EMBL" id="LR588407">
    <property type="protein sequence ID" value="VTO17866.1"/>
    <property type="molecule type" value="Genomic_DNA"/>
</dbReference>
<evidence type="ECO:0000313" key="2">
    <source>
        <dbReference type="EMBL" id="VTO19283.1"/>
    </source>
</evidence>
<dbReference type="EMBL" id="LR588407">
    <property type="protein sequence ID" value="VTO19283.1"/>
    <property type="molecule type" value="Genomic_DNA"/>
</dbReference>
<sequence length="121" mass="14153">MDGPLPQEKALITAACQQFIDDVLKPRFLRVVRPTEFNYPVDIQGKWHGARYRFIQRYRSGSSDSLGAEFDAAFVRLDWTGPDRFDIQWRRHTGSWIRLYRGKTLAQALKQIETDEILQPL</sequence>
<dbReference type="KEGG" id="bvy:NCTC9239_03059"/>
<dbReference type="KEGG" id="bvy:NCTC9239_02574"/>
<dbReference type="InterPro" id="IPR021388">
    <property type="entry name" value="DUF3024"/>
</dbReference>
<accession>A0A4P1KI81</accession>
<dbReference type="Proteomes" id="UP000309952">
    <property type="component" value="Chromosome"/>
</dbReference>
<name>A0A4P1KI81_9CAUL</name>
<proteinExistence type="predicted"/>
<dbReference type="AlphaFoldDB" id="A0A4P1KI81"/>
<organism evidence="2 3">
    <name type="scientific">Brevundimonas vancanneytii</name>
    <dbReference type="NCBI Taxonomy" id="1325724"/>
    <lineage>
        <taxon>Bacteria</taxon>
        <taxon>Pseudomonadati</taxon>
        <taxon>Pseudomonadota</taxon>
        <taxon>Alphaproteobacteria</taxon>
        <taxon>Caulobacterales</taxon>
        <taxon>Caulobacteraceae</taxon>
        <taxon>Brevundimonas</taxon>
    </lineage>
</organism>
<evidence type="ECO:0000313" key="3">
    <source>
        <dbReference type="Proteomes" id="UP000309952"/>
    </source>
</evidence>
<dbReference type="Pfam" id="PF11225">
    <property type="entry name" value="DUF3024"/>
    <property type="match status" value="1"/>
</dbReference>
<dbReference type="RefSeq" id="WP_114818814.1">
    <property type="nucleotide sequence ID" value="NZ_LR588407.1"/>
</dbReference>
<evidence type="ECO:0000313" key="1">
    <source>
        <dbReference type="EMBL" id="VTO17866.1"/>
    </source>
</evidence>
<protein>
    <recommendedName>
        <fullName evidence="4">DUF3024 domain-containing protein</fullName>
    </recommendedName>
</protein>
<evidence type="ECO:0008006" key="4">
    <source>
        <dbReference type="Google" id="ProtNLM"/>
    </source>
</evidence>
<keyword evidence="3" id="KW-1185">Reference proteome</keyword>